<evidence type="ECO:0008006" key="4">
    <source>
        <dbReference type="Google" id="ProtNLM"/>
    </source>
</evidence>
<evidence type="ECO:0000256" key="1">
    <source>
        <dbReference type="SAM" id="Coils"/>
    </source>
</evidence>
<proteinExistence type="predicted"/>
<dbReference type="Proteomes" id="UP001382955">
    <property type="component" value="Unassembled WGS sequence"/>
</dbReference>
<protein>
    <recommendedName>
        <fullName evidence="4">Sequence-variable mosaic (SVM) signal sequence domain-containing protein</fullName>
    </recommendedName>
</protein>
<organism evidence="2 3">
    <name type="scientific">Candidatus Phytoplasma fabacearum</name>
    <dbReference type="NCBI Taxonomy" id="2982628"/>
    <lineage>
        <taxon>Bacteria</taxon>
        <taxon>Bacillati</taxon>
        <taxon>Mycoplasmatota</taxon>
        <taxon>Mollicutes</taxon>
        <taxon>Acholeplasmatales</taxon>
        <taxon>Acholeplasmataceae</taxon>
        <taxon>Candidatus Phytoplasma</taxon>
        <taxon>16SrII (Peanut WB group)</taxon>
    </lineage>
</organism>
<dbReference type="EMBL" id="JAOSIK010000028">
    <property type="protein sequence ID" value="MEK0312086.1"/>
    <property type="molecule type" value="Genomic_DNA"/>
</dbReference>
<evidence type="ECO:0000313" key="3">
    <source>
        <dbReference type="Proteomes" id="UP001382955"/>
    </source>
</evidence>
<sequence length="468" mass="54805">MLIIFHVIPPLSAYSGFHCQNKTKIPLADSQTLQQEWLVTQPPIKRYDIPVLTKQSIPDILKYFHIETSTYGLDNPTYNPYGRDFFCWELKDPSSGLLGVYLKPRNNPFCIQYPQGDKESTLVDLLKYEIAIEEAFVFWDAHQQPPAVEINQELIVLNLFADESKEDAINDYLIKNQIINKPLLVKLGCYNATPNTGLVVNLPCGNFDDLEIAAVYFDNGMRLLPEDIKNSSLKRKISWREELKQEEQTGLNQTENEGVKAALLKENIKKLTEEINNFRQEIIKTQTYNLADLLKLANGAQNIYLFAFDIQKRIKEIELPDADDPYQAIRDWKRENNLYTFPPLIKQSNYYYEGYTLKHTCETANHIYHIICQYDYPKRLQQWKNQAILKPGNYLGYDLRNLLGKESKKLYKEDGSYLWYNFSKGFLDDRFYIDGMKVECEDFFFRIYKHYITETLSLIPPPLKRKIN</sequence>
<keyword evidence="1" id="KW-0175">Coiled coil</keyword>
<name>A0ABU8ZTE5_9MOLU</name>
<evidence type="ECO:0000313" key="2">
    <source>
        <dbReference type="EMBL" id="MEK0312086.1"/>
    </source>
</evidence>
<dbReference type="RefSeq" id="WP_340495464.1">
    <property type="nucleotide sequence ID" value="NZ_JAOSIK010000028.1"/>
</dbReference>
<reference evidence="2 3" key="1">
    <citation type="journal article" date="2023" name="Int. J. Syst. Evol. Microbiol.">
        <title>The observation of taxonomic boundaries for the 16SrII and 16SrXXV phytoplasmas using genome-based delimitation.</title>
        <authorList>
            <person name="Rodrigues Jardim B."/>
            <person name="Tran-Nguyen L.T.T."/>
            <person name="Gambley C."/>
            <person name="Al-Sadi A.M."/>
            <person name="Al-Subhi A.M."/>
            <person name="Foissac X."/>
            <person name="Salar P."/>
            <person name="Cai H."/>
            <person name="Yang J.Y."/>
            <person name="Davis R."/>
            <person name="Jones L."/>
            <person name="Rodoni B."/>
            <person name="Constable F.E."/>
        </authorList>
    </citation>
    <scope>NUCLEOTIDE SEQUENCE [LARGE SCALE GENOMIC DNA]</scope>
    <source>
        <strain evidence="2">BAWM-322</strain>
    </source>
</reference>
<gene>
    <name evidence="2" type="ORF">OC725_02295</name>
</gene>
<accession>A0ABU8ZTE5</accession>
<feature type="coiled-coil region" evidence="1">
    <location>
        <begin position="261"/>
        <end position="288"/>
    </location>
</feature>
<keyword evidence="3" id="KW-1185">Reference proteome</keyword>
<comment type="caution">
    <text evidence="2">The sequence shown here is derived from an EMBL/GenBank/DDBJ whole genome shotgun (WGS) entry which is preliminary data.</text>
</comment>